<protein>
    <submittedName>
        <fullName evidence="2">Uncharacterized protein</fullName>
    </submittedName>
</protein>
<dbReference type="EMBL" id="CABFNB010000098">
    <property type="protein sequence ID" value="VTZ62003.1"/>
    <property type="molecule type" value="Genomic_DNA"/>
</dbReference>
<evidence type="ECO:0000313" key="3">
    <source>
        <dbReference type="Proteomes" id="UP000507954"/>
    </source>
</evidence>
<proteinExistence type="predicted"/>
<evidence type="ECO:0000256" key="1">
    <source>
        <dbReference type="SAM" id="MobiDB-lite"/>
    </source>
</evidence>
<organism evidence="2 3">
    <name type="scientific">Sinorhizobium medicae</name>
    <dbReference type="NCBI Taxonomy" id="110321"/>
    <lineage>
        <taxon>Bacteria</taxon>
        <taxon>Pseudomonadati</taxon>
        <taxon>Pseudomonadota</taxon>
        <taxon>Alphaproteobacteria</taxon>
        <taxon>Hyphomicrobiales</taxon>
        <taxon>Rhizobiaceae</taxon>
        <taxon>Sinorhizobium/Ensifer group</taxon>
        <taxon>Sinorhizobium</taxon>
    </lineage>
</organism>
<dbReference type="Proteomes" id="UP000507954">
    <property type="component" value="Unassembled WGS sequence"/>
</dbReference>
<dbReference type="AlphaFoldDB" id="A0A508WX15"/>
<feature type="region of interest" description="Disordered" evidence="1">
    <location>
        <begin position="135"/>
        <end position="165"/>
    </location>
</feature>
<reference evidence="2 3" key="1">
    <citation type="submission" date="2019-06" db="EMBL/GenBank/DDBJ databases">
        <authorList>
            <person name="Le Quere A."/>
            <person name="Colella S."/>
        </authorList>
    </citation>
    <scope>NUCLEOTIDE SEQUENCE [LARGE SCALE GENOMIC DNA]</scope>
    <source>
        <strain evidence="2">EmedicaeMD41</strain>
    </source>
</reference>
<evidence type="ECO:0000313" key="2">
    <source>
        <dbReference type="EMBL" id="VTZ62003.1"/>
    </source>
</evidence>
<accession>A0A508WX15</accession>
<name>A0A508WX15_9HYPH</name>
<sequence length="165" mass="17851">MLCPVREEAESFVVGGIADKQDSAMATVLGFLDRRSHQHAADTFALMRRIHGKRAEQQRRHGLPLTVDAGFDVPETHGADYVPVGIASDKGQPFGGHTAAAQLLRRFPAATGTHGAVEQVLARDDVARSLRVDNKGGWREKRAQGINNSGHRGLPSSKPLQADRT</sequence>
<gene>
    <name evidence="2" type="ORF">EMEDMD4_320029</name>
</gene>